<dbReference type="EMBL" id="HBUF01012450">
    <property type="protein sequence ID" value="CAG6608636.1"/>
    <property type="molecule type" value="Transcribed_RNA"/>
</dbReference>
<keyword evidence="1" id="KW-0175">Coiled coil</keyword>
<proteinExistence type="predicted"/>
<dbReference type="EMBL" id="HBUF01012448">
    <property type="protein sequence ID" value="CAG6608634.1"/>
    <property type="molecule type" value="Transcribed_RNA"/>
</dbReference>
<dbReference type="EMBL" id="HBUF01231572">
    <property type="protein sequence ID" value="CAG6673616.1"/>
    <property type="molecule type" value="Transcribed_RNA"/>
</dbReference>
<dbReference type="AlphaFoldDB" id="A0A8D8YPW4"/>
<dbReference type="EMBL" id="HBUF01631532">
    <property type="protein sequence ID" value="CAG6783262.1"/>
    <property type="molecule type" value="Transcribed_RNA"/>
</dbReference>
<dbReference type="EMBL" id="HBUF01388279">
    <property type="protein sequence ID" value="CAG6732905.1"/>
    <property type="molecule type" value="Transcribed_RNA"/>
</dbReference>
<name>A0A8D8YPW4_9HEMI</name>
<dbReference type="EMBL" id="HBUF01631531">
    <property type="protein sequence ID" value="CAG6783259.1"/>
    <property type="molecule type" value="Transcribed_RNA"/>
</dbReference>
<dbReference type="EMBL" id="HBUF01012449">
    <property type="protein sequence ID" value="CAG6608635.1"/>
    <property type="molecule type" value="Transcribed_RNA"/>
</dbReference>
<evidence type="ECO:0000313" key="2">
    <source>
        <dbReference type="EMBL" id="CAG6732905.1"/>
    </source>
</evidence>
<protein>
    <recommendedName>
        <fullName evidence="3">Kinetochore protein SPC25</fullName>
    </recommendedName>
</protein>
<evidence type="ECO:0008006" key="3">
    <source>
        <dbReference type="Google" id="ProtNLM"/>
    </source>
</evidence>
<reference evidence="2" key="1">
    <citation type="submission" date="2021-05" db="EMBL/GenBank/DDBJ databases">
        <authorList>
            <person name="Alioto T."/>
            <person name="Alioto T."/>
            <person name="Gomez Garrido J."/>
        </authorList>
    </citation>
    <scope>NUCLEOTIDE SEQUENCE</scope>
</reference>
<dbReference type="EMBL" id="HBUF01388278">
    <property type="protein sequence ID" value="CAG6732904.1"/>
    <property type="molecule type" value="Transcribed_RNA"/>
</dbReference>
<feature type="coiled-coil region" evidence="1">
    <location>
        <begin position="82"/>
        <end position="123"/>
    </location>
</feature>
<organism evidence="2">
    <name type="scientific">Cacopsylla melanoneura</name>
    <dbReference type="NCBI Taxonomy" id="428564"/>
    <lineage>
        <taxon>Eukaryota</taxon>
        <taxon>Metazoa</taxon>
        <taxon>Ecdysozoa</taxon>
        <taxon>Arthropoda</taxon>
        <taxon>Hexapoda</taxon>
        <taxon>Insecta</taxon>
        <taxon>Pterygota</taxon>
        <taxon>Neoptera</taxon>
        <taxon>Paraneoptera</taxon>
        <taxon>Hemiptera</taxon>
        <taxon>Sternorrhyncha</taxon>
        <taxon>Psylloidea</taxon>
        <taxon>Psyllidae</taxon>
        <taxon>Psyllinae</taxon>
        <taxon>Cacopsylla</taxon>
    </lineage>
</organism>
<evidence type="ECO:0000256" key="1">
    <source>
        <dbReference type="SAM" id="Coils"/>
    </source>
</evidence>
<accession>A0A8D8YPW4</accession>
<dbReference type="EMBL" id="HBUF01231573">
    <property type="protein sequence ID" value="CAG6673617.1"/>
    <property type="molecule type" value="Transcribed_RNA"/>
</dbReference>
<dbReference type="EMBL" id="HBUF01388281">
    <property type="protein sequence ID" value="CAG6732907.1"/>
    <property type="molecule type" value="Transcribed_RNA"/>
</dbReference>
<dbReference type="EMBL" id="HBUF01388280">
    <property type="protein sequence ID" value="CAG6732906.1"/>
    <property type="molecule type" value="Transcribed_RNA"/>
</dbReference>
<sequence>MEDPIMLPDLSKRTHEEWEEEKQQMIKEQEKYIELCSRWVQEEFEHIDQRTEEWKQIAKEKLNMKQETIRVKQNKEPLLNDLAEIEITVKDVQQEILLANSQYNEIEAQIHEKTEQSRKYDQDIAAEKTRIEEIGKKIKAKYQYIKSTTQLFERLFNCRLTSNAEQTKYRLFLNNDSGTNEVIVKFQLENSNQDNLPHFLLLDITCSPQMDPEFFKNIQDVFHKSQDSQGLLTFLHSNYISLEPKGKI</sequence>